<dbReference type="PANTHER" id="PTHR36832:SF1">
    <property type="entry name" value="SLR1174 PROTEIN"/>
    <property type="match status" value="1"/>
</dbReference>
<comment type="caution">
    <text evidence="2">The sequence shown here is derived from an EMBL/GenBank/DDBJ whole genome shotgun (WGS) entry which is preliminary data.</text>
</comment>
<name>A0A848LUT5_9BACT</name>
<reference evidence="2 3" key="1">
    <citation type="submission" date="2020-04" db="EMBL/GenBank/DDBJ databases">
        <title>Draft genome of Pyxidicoccus fallax type strain.</title>
        <authorList>
            <person name="Whitworth D.E."/>
        </authorList>
    </citation>
    <scope>NUCLEOTIDE SEQUENCE [LARGE SCALE GENOMIC DNA]</scope>
    <source>
        <strain evidence="2 3">DSM 14698</strain>
    </source>
</reference>
<keyword evidence="1" id="KW-0472">Membrane</keyword>
<dbReference type="PANTHER" id="PTHR36832">
    <property type="entry name" value="SLR1174 PROTEIN-RELATED"/>
    <property type="match status" value="1"/>
</dbReference>
<evidence type="ECO:0000313" key="3">
    <source>
        <dbReference type="Proteomes" id="UP000518300"/>
    </source>
</evidence>
<dbReference type="InterPro" id="IPR010390">
    <property type="entry name" value="ABC-2_transporter-like"/>
</dbReference>
<accession>A0A848LUT5</accession>
<gene>
    <name evidence="2" type="ORF">HG543_44255</name>
</gene>
<feature type="transmembrane region" description="Helical" evidence="1">
    <location>
        <begin position="62"/>
        <end position="84"/>
    </location>
</feature>
<dbReference type="RefSeq" id="WP_169350991.1">
    <property type="nucleotide sequence ID" value="NZ_JABBJJ010000355.1"/>
</dbReference>
<protein>
    <submittedName>
        <fullName evidence="2">ABC transporter permease</fullName>
    </submittedName>
</protein>
<feature type="transmembrane region" description="Helical" evidence="1">
    <location>
        <begin position="233"/>
        <end position="253"/>
    </location>
</feature>
<feature type="transmembrane region" description="Helical" evidence="1">
    <location>
        <begin position="104"/>
        <end position="133"/>
    </location>
</feature>
<dbReference type="Pfam" id="PF06182">
    <property type="entry name" value="ABC2_membrane_6"/>
    <property type="match status" value="1"/>
</dbReference>
<keyword evidence="3" id="KW-1185">Reference proteome</keyword>
<feature type="transmembrane region" description="Helical" evidence="1">
    <location>
        <begin position="29"/>
        <end position="50"/>
    </location>
</feature>
<dbReference type="EMBL" id="JABBJJ010000355">
    <property type="protein sequence ID" value="NMO21818.1"/>
    <property type="molecule type" value="Genomic_DNA"/>
</dbReference>
<dbReference type="AlphaFoldDB" id="A0A848LUT5"/>
<keyword evidence="1" id="KW-1133">Transmembrane helix</keyword>
<dbReference type="Proteomes" id="UP000518300">
    <property type="component" value="Unassembled WGS sequence"/>
</dbReference>
<proteinExistence type="predicted"/>
<keyword evidence="1" id="KW-0812">Transmembrane</keyword>
<evidence type="ECO:0000313" key="2">
    <source>
        <dbReference type="EMBL" id="NMO21818.1"/>
    </source>
</evidence>
<feature type="transmembrane region" description="Helical" evidence="1">
    <location>
        <begin position="145"/>
        <end position="173"/>
    </location>
</feature>
<organism evidence="2 3">
    <name type="scientific">Pyxidicoccus fallax</name>
    <dbReference type="NCBI Taxonomy" id="394095"/>
    <lineage>
        <taxon>Bacteria</taxon>
        <taxon>Pseudomonadati</taxon>
        <taxon>Myxococcota</taxon>
        <taxon>Myxococcia</taxon>
        <taxon>Myxococcales</taxon>
        <taxon>Cystobacterineae</taxon>
        <taxon>Myxococcaceae</taxon>
        <taxon>Pyxidicoccus</taxon>
    </lineage>
</organism>
<evidence type="ECO:0000256" key="1">
    <source>
        <dbReference type="SAM" id="Phobius"/>
    </source>
</evidence>
<sequence length="267" mass="29932">MSVRSVLRAMPTLLRVGFAEAVAYRAEMFIWVLSTTMPLVNMVLWMAVARNAPVGRFGQEDFVGYFLATFAVRQLTSSWAAWLINWEVRQGTLSMRLLRPISPLWAYAAENIAGFPMRLIVAVPVVILSVVLVGTKAVPQHAWQWVFFAVAVFGGWAISFLANVAIGALSFFWGSSQKVMEVWLVLYFVCSGYMYPVELLPSALRTVIDWLPFRYQIGLPVELLTGAHDWREALMLLGAQWAWVALMGALAVFSWKQGVRRFAAFGG</sequence>